<evidence type="ECO:0008006" key="3">
    <source>
        <dbReference type="Google" id="ProtNLM"/>
    </source>
</evidence>
<keyword evidence="2" id="KW-1185">Reference proteome</keyword>
<dbReference type="EMBL" id="QPFP01000012">
    <property type="protein sequence ID" value="TEB33567.1"/>
    <property type="molecule type" value="Genomic_DNA"/>
</dbReference>
<organism evidence="1 2">
    <name type="scientific">Coprinellus micaceus</name>
    <name type="common">Glistening ink-cap mushroom</name>
    <name type="synonym">Coprinus micaceus</name>
    <dbReference type="NCBI Taxonomy" id="71717"/>
    <lineage>
        <taxon>Eukaryota</taxon>
        <taxon>Fungi</taxon>
        <taxon>Dikarya</taxon>
        <taxon>Basidiomycota</taxon>
        <taxon>Agaricomycotina</taxon>
        <taxon>Agaricomycetes</taxon>
        <taxon>Agaricomycetidae</taxon>
        <taxon>Agaricales</taxon>
        <taxon>Agaricineae</taxon>
        <taxon>Psathyrellaceae</taxon>
        <taxon>Coprinellus</taxon>
    </lineage>
</organism>
<accession>A0A4Y7THB1</accession>
<dbReference type="AlphaFoldDB" id="A0A4Y7THB1"/>
<dbReference type="STRING" id="71717.A0A4Y7THB1"/>
<comment type="caution">
    <text evidence="1">The sequence shown here is derived from an EMBL/GenBank/DDBJ whole genome shotgun (WGS) entry which is preliminary data.</text>
</comment>
<evidence type="ECO:0000313" key="1">
    <source>
        <dbReference type="EMBL" id="TEB33567.1"/>
    </source>
</evidence>
<gene>
    <name evidence="1" type="ORF">FA13DRAFT_1730619</name>
</gene>
<sequence>MREETFERVFNSGSPHVNGKTQLQVISRRGFGKGGIDGRKVETPFVDLSLKRGVKRFVLLSSSRVHAYLEEIGVEFLVLRPTTFIGTIRSAILSVVAQVGKSHSYSVEDVAQVACRLYHQERRPFSGKEVYVVGPEALTHAEVCTNQPLVFVPSFLRRRMFL</sequence>
<dbReference type="SUPFAM" id="SSF51735">
    <property type="entry name" value="NAD(P)-binding Rossmann-fold domains"/>
    <property type="match status" value="1"/>
</dbReference>
<dbReference type="InterPro" id="IPR036291">
    <property type="entry name" value="NAD(P)-bd_dom_sf"/>
</dbReference>
<proteinExistence type="predicted"/>
<evidence type="ECO:0000313" key="2">
    <source>
        <dbReference type="Proteomes" id="UP000298030"/>
    </source>
</evidence>
<protein>
    <recommendedName>
        <fullName evidence="3">NAD(P)-binding domain-containing protein</fullName>
    </recommendedName>
</protein>
<dbReference type="OrthoDB" id="419598at2759"/>
<dbReference type="Gene3D" id="3.40.50.720">
    <property type="entry name" value="NAD(P)-binding Rossmann-like Domain"/>
    <property type="match status" value="1"/>
</dbReference>
<name>A0A4Y7THB1_COPMI</name>
<dbReference type="Proteomes" id="UP000298030">
    <property type="component" value="Unassembled WGS sequence"/>
</dbReference>
<reference evidence="1 2" key="1">
    <citation type="journal article" date="2019" name="Nat. Ecol. Evol.">
        <title>Megaphylogeny resolves global patterns of mushroom evolution.</title>
        <authorList>
            <person name="Varga T."/>
            <person name="Krizsan K."/>
            <person name="Foldi C."/>
            <person name="Dima B."/>
            <person name="Sanchez-Garcia M."/>
            <person name="Sanchez-Ramirez S."/>
            <person name="Szollosi G.J."/>
            <person name="Szarkandi J.G."/>
            <person name="Papp V."/>
            <person name="Albert L."/>
            <person name="Andreopoulos W."/>
            <person name="Angelini C."/>
            <person name="Antonin V."/>
            <person name="Barry K.W."/>
            <person name="Bougher N.L."/>
            <person name="Buchanan P."/>
            <person name="Buyck B."/>
            <person name="Bense V."/>
            <person name="Catcheside P."/>
            <person name="Chovatia M."/>
            <person name="Cooper J."/>
            <person name="Damon W."/>
            <person name="Desjardin D."/>
            <person name="Finy P."/>
            <person name="Geml J."/>
            <person name="Haridas S."/>
            <person name="Hughes K."/>
            <person name="Justo A."/>
            <person name="Karasinski D."/>
            <person name="Kautmanova I."/>
            <person name="Kiss B."/>
            <person name="Kocsube S."/>
            <person name="Kotiranta H."/>
            <person name="LaButti K.M."/>
            <person name="Lechner B.E."/>
            <person name="Liimatainen K."/>
            <person name="Lipzen A."/>
            <person name="Lukacs Z."/>
            <person name="Mihaltcheva S."/>
            <person name="Morgado L.N."/>
            <person name="Niskanen T."/>
            <person name="Noordeloos M.E."/>
            <person name="Ohm R.A."/>
            <person name="Ortiz-Santana B."/>
            <person name="Ovrebo C."/>
            <person name="Racz N."/>
            <person name="Riley R."/>
            <person name="Savchenko A."/>
            <person name="Shiryaev A."/>
            <person name="Soop K."/>
            <person name="Spirin V."/>
            <person name="Szebenyi C."/>
            <person name="Tomsovsky M."/>
            <person name="Tulloss R.E."/>
            <person name="Uehling J."/>
            <person name="Grigoriev I.V."/>
            <person name="Vagvolgyi C."/>
            <person name="Papp T."/>
            <person name="Martin F.M."/>
            <person name="Miettinen O."/>
            <person name="Hibbett D.S."/>
            <person name="Nagy L.G."/>
        </authorList>
    </citation>
    <scope>NUCLEOTIDE SEQUENCE [LARGE SCALE GENOMIC DNA]</scope>
    <source>
        <strain evidence="1 2">FP101781</strain>
    </source>
</reference>